<comment type="caution">
    <text evidence="3">The sequence shown here is derived from an EMBL/GenBank/DDBJ whole genome shotgun (WGS) entry which is preliminary data.</text>
</comment>
<dbReference type="PANTHER" id="PTHR42705:SF3">
    <property type="entry name" value="ATP-DEPENDENT DNA LIGASE"/>
    <property type="match status" value="1"/>
</dbReference>
<dbReference type="Gene3D" id="3.90.920.10">
    <property type="entry name" value="DNA primase, PRIM domain"/>
    <property type="match status" value="1"/>
</dbReference>
<evidence type="ECO:0000259" key="2">
    <source>
        <dbReference type="Pfam" id="PF21686"/>
    </source>
</evidence>
<dbReference type="InterPro" id="IPR052171">
    <property type="entry name" value="NHEJ_LigD"/>
</dbReference>
<feature type="region of interest" description="Disordered" evidence="1">
    <location>
        <begin position="452"/>
        <end position="476"/>
    </location>
</feature>
<feature type="domain" description="DNA ligase D polymerase" evidence="2">
    <location>
        <begin position="35"/>
        <end position="289"/>
    </location>
</feature>
<evidence type="ECO:0000313" key="4">
    <source>
        <dbReference type="Proteomes" id="UP001634747"/>
    </source>
</evidence>
<name>A0ABW9KR25_9BACT</name>
<dbReference type="PANTHER" id="PTHR42705">
    <property type="entry name" value="BIFUNCTIONAL NON-HOMOLOGOUS END JOINING PROTEIN LIGD"/>
    <property type="match status" value="1"/>
</dbReference>
<accession>A0ABW9KR25</accession>
<feature type="compositionally biased region" description="Basic and acidic residues" evidence="1">
    <location>
        <begin position="466"/>
        <end position="476"/>
    </location>
</feature>
<sequence length="476" mass="52420">MAKADDAAVLSIAGHEVRITNPGKPYFSREAQLSKLQLVEFYLSVAGGAGSGALGGVFERPFVLKRFVNGAHEEPFYQKRAPDNLPPYVRTVTLHFPSGRTADEVVIDNAAALAWAVNLGCIELHPHPVRVADLDHPDELRIDLDPGPGVGWNAVRSVARVVKSVMDEAGLRAWPKTSGSRGMHVNVRIEPRWGFTEVRRAALAVAREVERRAPEIASSKWWKEERHGVFLDYNQNAKDRTTCSAYSVRPLPDARVSTPLHWDEVMTCDPAAFTVFTVPERFASQSDPHAAMNQHAGSLEPLLAMAERDEANGIGDAPWPPHFKKMEGEPARVQPSKARSVGAKSAPKKAAKKKASADEETANGESEEAVTEGADGSNAPPKPTGRRQSKMPLISIGQGQVRAEVEAGLERWKARHPQAAALLAEDDILLDRMRGSAYVWYRIRVNLRHIPEAERPPQETLDPDDDPTRKWRESEG</sequence>
<dbReference type="CDD" id="cd04865">
    <property type="entry name" value="LigD_Pol_like_2"/>
    <property type="match status" value="1"/>
</dbReference>
<feature type="compositionally biased region" description="Acidic residues" evidence="1">
    <location>
        <begin position="358"/>
        <end position="370"/>
    </location>
</feature>
<dbReference type="Pfam" id="PF21686">
    <property type="entry name" value="LigD_Prim-Pol"/>
    <property type="match status" value="1"/>
</dbReference>
<evidence type="ECO:0000256" key="1">
    <source>
        <dbReference type="SAM" id="MobiDB-lite"/>
    </source>
</evidence>
<dbReference type="Proteomes" id="UP001634747">
    <property type="component" value="Unassembled WGS sequence"/>
</dbReference>
<gene>
    <name evidence="3" type="ORF">ACK2TP_17275</name>
</gene>
<proteinExistence type="predicted"/>
<evidence type="ECO:0000313" key="3">
    <source>
        <dbReference type="EMBL" id="MFN2977527.1"/>
    </source>
</evidence>
<protein>
    <submittedName>
        <fullName evidence="3">DNA polymerase domain-containing protein</fullName>
    </submittedName>
</protein>
<dbReference type="InterPro" id="IPR014145">
    <property type="entry name" value="LigD_pol_dom"/>
</dbReference>
<organism evidence="3 4">
    <name type="scientific">Terriglobus aquaticus</name>
    <dbReference type="NCBI Taxonomy" id="940139"/>
    <lineage>
        <taxon>Bacteria</taxon>
        <taxon>Pseudomonadati</taxon>
        <taxon>Acidobacteriota</taxon>
        <taxon>Terriglobia</taxon>
        <taxon>Terriglobales</taxon>
        <taxon>Acidobacteriaceae</taxon>
        <taxon>Terriglobus</taxon>
    </lineage>
</organism>
<dbReference type="EMBL" id="JBJYXY010000001">
    <property type="protein sequence ID" value="MFN2977527.1"/>
    <property type="molecule type" value="Genomic_DNA"/>
</dbReference>
<keyword evidence="4" id="KW-1185">Reference proteome</keyword>
<feature type="region of interest" description="Disordered" evidence="1">
    <location>
        <begin position="312"/>
        <end position="395"/>
    </location>
</feature>
<dbReference type="RefSeq" id="WP_263414314.1">
    <property type="nucleotide sequence ID" value="NZ_BAABBH010000001.1"/>
</dbReference>
<reference evidence="3 4" key="1">
    <citation type="submission" date="2024-12" db="EMBL/GenBank/DDBJ databases">
        <authorList>
            <person name="Lee Y."/>
        </authorList>
    </citation>
    <scope>NUCLEOTIDE SEQUENCE [LARGE SCALE GENOMIC DNA]</scope>
    <source>
        <strain evidence="3 4">03SUJ4</strain>
    </source>
</reference>